<dbReference type="SMART" id="SM00448">
    <property type="entry name" value="REC"/>
    <property type="match status" value="1"/>
</dbReference>
<evidence type="ECO:0000256" key="3">
    <source>
        <dbReference type="ARBA" id="ARBA00023163"/>
    </source>
</evidence>
<evidence type="ECO:0000259" key="6">
    <source>
        <dbReference type="PROSITE" id="PS50110"/>
    </source>
</evidence>
<dbReference type="InterPro" id="IPR011006">
    <property type="entry name" value="CheY-like_superfamily"/>
</dbReference>
<keyword evidence="8" id="KW-1185">Reference proteome</keyword>
<dbReference type="AlphaFoldDB" id="A0AAP2DN00"/>
<evidence type="ECO:0000256" key="1">
    <source>
        <dbReference type="ARBA" id="ARBA00023015"/>
    </source>
</evidence>
<organism evidence="7 8">
    <name type="scientific">Chryseosolibacter histidini</name>
    <dbReference type="NCBI Taxonomy" id="2782349"/>
    <lineage>
        <taxon>Bacteria</taxon>
        <taxon>Pseudomonadati</taxon>
        <taxon>Bacteroidota</taxon>
        <taxon>Cytophagia</taxon>
        <taxon>Cytophagales</taxon>
        <taxon>Chryseotaleaceae</taxon>
        <taxon>Chryseosolibacter</taxon>
    </lineage>
</organism>
<reference evidence="7 8" key="1">
    <citation type="submission" date="2021-05" db="EMBL/GenBank/DDBJ databases">
        <title>A Polyphasic approach of four new species of the genus Ohtaekwangia: Ohtaekwangia histidinii sp. nov., Ohtaekwangia cretensis sp. nov., Ohtaekwangia indiensis sp. nov., Ohtaekwangia reichenbachii sp. nov. from diverse environment.</title>
        <authorList>
            <person name="Octaviana S."/>
        </authorList>
    </citation>
    <scope>NUCLEOTIDE SEQUENCE [LARGE SCALE GENOMIC DNA]</scope>
    <source>
        <strain evidence="7 8">PWU4</strain>
    </source>
</reference>
<dbReference type="PANTHER" id="PTHR43214:SF41">
    <property type="entry name" value="NITRATE_NITRITE RESPONSE REGULATOR PROTEIN NARP"/>
    <property type="match status" value="1"/>
</dbReference>
<evidence type="ECO:0000313" key="7">
    <source>
        <dbReference type="EMBL" id="MBT1699346.1"/>
    </source>
</evidence>
<name>A0AAP2DN00_9BACT</name>
<dbReference type="SUPFAM" id="SSF52172">
    <property type="entry name" value="CheY-like"/>
    <property type="match status" value="1"/>
</dbReference>
<sequence length="202" mass="22387">MDDEALLREGLRLLLQKEVFTGAVYEADDEETFMHQLGANKIDLVLLDIRLRKISGLELFRKMKHLSSQPYVIAVTGLDGIEVVVELLKSGVNGIVYKLDGYVEISNAIKGVLDSGSYFPKSVLTIIQNNSYHWADIPSVLLSSQEKELLKAIATGVTSKEIASMLKRSPGSTETFRIRLMRKVGVTNTAALLVYAFRNGIL</sequence>
<dbReference type="InterPro" id="IPR039420">
    <property type="entry name" value="WalR-like"/>
</dbReference>
<dbReference type="GO" id="GO:0000160">
    <property type="term" value="P:phosphorelay signal transduction system"/>
    <property type="evidence" value="ECO:0007669"/>
    <property type="project" value="InterPro"/>
</dbReference>
<dbReference type="Gene3D" id="3.40.50.2300">
    <property type="match status" value="1"/>
</dbReference>
<dbReference type="CDD" id="cd00156">
    <property type="entry name" value="REC"/>
    <property type="match status" value="1"/>
</dbReference>
<evidence type="ECO:0000256" key="4">
    <source>
        <dbReference type="PROSITE-ProRule" id="PRU00169"/>
    </source>
</evidence>
<dbReference type="Proteomes" id="UP001319200">
    <property type="component" value="Unassembled WGS sequence"/>
</dbReference>
<evidence type="ECO:0000313" key="8">
    <source>
        <dbReference type="Proteomes" id="UP001319200"/>
    </source>
</evidence>
<dbReference type="SMART" id="SM00421">
    <property type="entry name" value="HTH_LUXR"/>
    <property type="match status" value="1"/>
</dbReference>
<dbReference type="CDD" id="cd06170">
    <property type="entry name" value="LuxR_C_like"/>
    <property type="match status" value="1"/>
</dbReference>
<dbReference type="Pfam" id="PF00072">
    <property type="entry name" value="Response_reg"/>
    <property type="match status" value="1"/>
</dbReference>
<dbReference type="InterPro" id="IPR000792">
    <property type="entry name" value="Tscrpt_reg_LuxR_C"/>
</dbReference>
<keyword evidence="4" id="KW-0597">Phosphoprotein</keyword>
<feature type="domain" description="HTH luxR-type" evidence="5">
    <location>
        <begin position="135"/>
        <end position="200"/>
    </location>
</feature>
<dbReference type="PRINTS" id="PR00038">
    <property type="entry name" value="HTHLUXR"/>
</dbReference>
<dbReference type="InterPro" id="IPR001789">
    <property type="entry name" value="Sig_transdc_resp-reg_receiver"/>
</dbReference>
<comment type="caution">
    <text evidence="7">The sequence shown here is derived from an EMBL/GenBank/DDBJ whole genome shotgun (WGS) entry which is preliminary data.</text>
</comment>
<protein>
    <submittedName>
        <fullName evidence="7">Response regulator transcription factor</fullName>
    </submittedName>
</protein>
<proteinExistence type="predicted"/>
<dbReference type="GO" id="GO:0006355">
    <property type="term" value="P:regulation of DNA-templated transcription"/>
    <property type="evidence" value="ECO:0007669"/>
    <property type="project" value="InterPro"/>
</dbReference>
<dbReference type="SUPFAM" id="SSF46894">
    <property type="entry name" value="C-terminal effector domain of the bipartite response regulators"/>
    <property type="match status" value="1"/>
</dbReference>
<keyword evidence="1" id="KW-0805">Transcription regulation</keyword>
<dbReference type="PROSITE" id="PS50110">
    <property type="entry name" value="RESPONSE_REGULATORY"/>
    <property type="match status" value="1"/>
</dbReference>
<gene>
    <name evidence="7" type="ORF">KK083_20790</name>
</gene>
<keyword evidence="2" id="KW-0238">DNA-binding</keyword>
<dbReference type="InterPro" id="IPR016032">
    <property type="entry name" value="Sig_transdc_resp-reg_C-effctor"/>
</dbReference>
<accession>A0AAP2DN00</accession>
<evidence type="ECO:0000259" key="5">
    <source>
        <dbReference type="PROSITE" id="PS50043"/>
    </source>
</evidence>
<dbReference type="PROSITE" id="PS50043">
    <property type="entry name" value="HTH_LUXR_2"/>
    <property type="match status" value="1"/>
</dbReference>
<feature type="domain" description="Response regulatory" evidence="6">
    <location>
        <begin position="1"/>
        <end position="113"/>
    </location>
</feature>
<keyword evidence="3" id="KW-0804">Transcription</keyword>
<dbReference type="PANTHER" id="PTHR43214">
    <property type="entry name" value="TWO-COMPONENT RESPONSE REGULATOR"/>
    <property type="match status" value="1"/>
</dbReference>
<dbReference type="GO" id="GO:0003677">
    <property type="term" value="F:DNA binding"/>
    <property type="evidence" value="ECO:0007669"/>
    <property type="project" value="UniProtKB-KW"/>
</dbReference>
<dbReference type="Pfam" id="PF00196">
    <property type="entry name" value="GerE"/>
    <property type="match status" value="1"/>
</dbReference>
<feature type="modified residue" description="4-aspartylphosphate" evidence="4">
    <location>
        <position position="48"/>
    </location>
</feature>
<evidence type="ECO:0000256" key="2">
    <source>
        <dbReference type="ARBA" id="ARBA00023125"/>
    </source>
</evidence>
<dbReference type="EMBL" id="JAHESF010000024">
    <property type="protein sequence ID" value="MBT1699346.1"/>
    <property type="molecule type" value="Genomic_DNA"/>
</dbReference>
<dbReference type="RefSeq" id="WP_254167224.1">
    <property type="nucleotide sequence ID" value="NZ_JAHESF010000024.1"/>
</dbReference>